<evidence type="ECO:0000256" key="4">
    <source>
        <dbReference type="SAM" id="MobiDB-lite"/>
    </source>
</evidence>
<dbReference type="InterPro" id="IPR011545">
    <property type="entry name" value="DEAD/DEAH_box_helicase_dom"/>
</dbReference>
<dbReference type="Proteomes" id="UP001205105">
    <property type="component" value="Unassembled WGS sequence"/>
</dbReference>
<gene>
    <name evidence="8" type="ORF">COHA_003068</name>
</gene>
<keyword evidence="1" id="KW-0547">Nucleotide-binding</keyword>
<dbReference type="SUPFAM" id="SSF52540">
    <property type="entry name" value="P-loop containing nucleoside triphosphate hydrolases"/>
    <property type="match status" value="2"/>
</dbReference>
<feature type="domain" description="Peptidase S74" evidence="7">
    <location>
        <begin position="1016"/>
        <end position="1116"/>
    </location>
</feature>
<keyword evidence="9" id="KW-1185">Reference proteome</keyword>
<feature type="compositionally biased region" description="Low complexity" evidence="4">
    <location>
        <begin position="908"/>
        <end position="943"/>
    </location>
</feature>
<evidence type="ECO:0000256" key="1">
    <source>
        <dbReference type="ARBA" id="ARBA00022741"/>
    </source>
</evidence>
<feature type="compositionally biased region" description="Gly residues" evidence="4">
    <location>
        <begin position="944"/>
        <end position="959"/>
    </location>
</feature>
<dbReference type="InterPro" id="IPR014001">
    <property type="entry name" value="Helicase_ATP-bd"/>
</dbReference>
<evidence type="ECO:0000256" key="3">
    <source>
        <dbReference type="SAM" id="Coils"/>
    </source>
</evidence>
<evidence type="ECO:0000313" key="8">
    <source>
        <dbReference type="EMBL" id="KAI7843234.1"/>
    </source>
</evidence>
<dbReference type="PROSITE" id="PS51688">
    <property type="entry name" value="ICA"/>
    <property type="match status" value="1"/>
</dbReference>
<feature type="domain" description="Helicase C-terminal" evidence="6">
    <location>
        <begin position="1624"/>
        <end position="1762"/>
    </location>
</feature>
<feature type="coiled-coil region" evidence="3">
    <location>
        <begin position="373"/>
        <end position="472"/>
    </location>
</feature>
<feature type="region of interest" description="Disordered" evidence="4">
    <location>
        <begin position="1184"/>
        <end position="1213"/>
    </location>
</feature>
<dbReference type="GO" id="GO:0005737">
    <property type="term" value="C:cytoplasm"/>
    <property type="evidence" value="ECO:0007669"/>
    <property type="project" value="TreeGrafter"/>
</dbReference>
<feature type="region of interest" description="Disordered" evidence="4">
    <location>
        <begin position="908"/>
        <end position="967"/>
    </location>
</feature>
<keyword evidence="2" id="KW-0067">ATP-binding</keyword>
<evidence type="ECO:0000259" key="6">
    <source>
        <dbReference type="PROSITE" id="PS51194"/>
    </source>
</evidence>
<comment type="caution">
    <text evidence="8">The sequence shown here is derived from an EMBL/GenBank/DDBJ whole genome shotgun (WGS) entry which is preliminary data.</text>
</comment>
<dbReference type="SMART" id="SM00487">
    <property type="entry name" value="DEXDc"/>
    <property type="match status" value="1"/>
</dbReference>
<dbReference type="PROSITE" id="PS51194">
    <property type="entry name" value="HELICASE_CTER"/>
    <property type="match status" value="1"/>
</dbReference>
<feature type="coiled-coil region" evidence="3">
    <location>
        <begin position="500"/>
        <end position="531"/>
    </location>
</feature>
<dbReference type="InterPro" id="IPR001650">
    <property type="entry name" value="Helicase_C-like"/>
</dbReference>
<feature type="domain" description="Helicase ATP-binding" evidence="5">
    <location>
        <begin position="1320"/>
        <end position="1474"/>
    </location>
</feature>
<dbReference type="EMBL" id="JADXDR010000041">
    <property type="protein sequence ID" value="KAI7843234.1"/>
    <property type="molecule type" value="Genomic_DNA"/>
</dbReference>
<dbReference type="GO" id="GO:0005524">
    <property type="term" value="F:ATP binding"/>
    <property type="evidence" value="ECO:0007669"/>
    <property type="project" value="UniProtKB-KW"/>
</dbReference>
<dbReference type="Pfam" id="PF00271">
    <property type="entry name" value="Helicase_C"/>
    <property type="match status" value="1"/>
</dbReference>
<evidence type="ECO:0000259" key="5">
    <source>
        <dbReference type="PROSITE" id="PS51192"/>
    </source>
</evidence>
<dbReference type="PANTHER" id="PTHR14074:SF16">
    <property type="entry name" value="ANTIVIRAL INNATE IMMUNE RESPONSE RECEPTOR RIG-I"/>
    <property type="match status" value="1"/>
</dbReference>
<dbReference type="InterPro" id="IPR030392">
    <property type="entry name" value="S74_ICA"/>
</dbReference>
<evidence type="ECO:0000259" key="7">
    <source>
        <dbReference type="PROSITE" id="PS51688"/>
    </source>
</evidence>
<name>A0AAD5DVK6_9CHLO</name>
<dbReference type="Gene3D" id="3.40.50.300">
    <property type="entry name" value="P-loop containing nucleotide triphosphate hydrolases"/>
    <property type="match status" value="2"/>
</dbReference>
<dbReference type="InterPro" id="IPR051363">
    <property type="entry name" value="RLR_Helicase"/>
</dbReference>
<dbReference type="Pfam" id="PF00270">
    <property type="entry name" value="DEAD"/>
    <property type="match status" value="1"/>
</dbReference>
<dbReference type="PANTHER" id="PTHR14074">
    <property type="entry name" value="HELICASE WITH DEATH DOMAIN-RELATED"/>
    <property type="match status" value="1"/>
</dbReference>
<organism evidence="8 9">
    <name type="scientific">Chlorella ohadii</name>
    <dbReference type="NCBI Taxonomy" id="2649997"/>
    <lineage>
        <taxon>Eukaryota</taxon>
        <taxon>Viridiplantae</taxon>
        <taxon>Chlorophyta</taxon>
        <taxon>core chlorophytes</taxon>
        <taxon>Trebouxiophyceae</taxon>
        <taxon>Chlorellales</taxon>
        <taxon>Chlorellaceae</taxon>
        <taxon>Chlorella clade</taxon>
        <taxon>Chlorella</taxon>
    </lineage>
</organism>
<evidence type="ECO:0000313" key="9">
    <source>
        <dbReference type="Proteomes" id="UP001205105"/>
    </source>
</evidence>
<dbReference type="GO" id="GO:0003676">
    <property type="term" value="F:nucleic acid binding"/>
    <property type="evidence" value="ECO:0007669"/>
    <property type="project" value="InterPro"/>
</dbReference>
<reference evidence="8" key="1">
    <citation type="submission" date="2020-11" db="EMBL/GenBank/DDBJ databases">
        <title>Chlorella ohadii genome sequencing and assembly.</title>
        <authorList>
            <person name="Murik O."/>
            <person name="Treves H."/>
            <person name="Kedem I."/>
            <person name="Shotland Y."/>
            <person name="Kaplan A."/>
        </authorList>
    </citation>
    <scope>NUCLEOTIDE SEQUENCE</scope>
    <source>
        <strain evidence="8">1</strain>
    </source>
</reference>
<proteinExistence type="predicted"/>
<protein>
    <submittedName>
        <fullName evidence="8">Uncharacterized protein</fullName>
    </submittedName>
</protein>
<dbReference type="SMART" id="SM00490">
    <property type="entry name" value="HELICc"/>
    <property type="match status" value="1"/>
</dbReference>
<accession>A0AAD5DVK6</accession>
<dbReference type="Pfam" id="PF13884">
    <property type="entry name" value="Peptidase_S74"/>
    <property type="match status" value="1"/>
</dbReference>
<dbReference type="PROSITE" id="PS51192">
    <property type="entry name" value="HELICASE_ATP_BIND_1"/>
    <property type="match status" value="1"/>
</dbReference>
<evidence type="ECO:0000256" key="2">
    <source>
        <dbReference type="ARBA" id="ARBA00022840"/>
    </source>
</evidence>
<sequence length="1763" mass="182757">MLGRPDWRTAAAAAVAAAAPLRGTAPGPLPSTAVLGWKFDPLKRYKDNLADFKAKDGKFALVAGNYICIFGDLSSAPGLLSKMLMPRARTDAIGAATFYERMEGLNEKYDMADNAARLGIVALSAVAARISSNLVEQVGQLFDGKVRHCACTSTELDDQGVRASQAVAACLHQPKHIALDGLVPGGPLFESWLISFAAILMALHPTLVSMNDELGYFRCPNASTSVAALAPAVRQRRTQLEDAFLRAKQVVALQQALGAAVDTPTACLLEAASCSVPELLRGEVLTTPGNLLRRMVVRCRNGAEAGELRLLVEQAASQAAAAAAADAAGGADAKQDAALAVVKHKAAGAALEAKLQVAAADASRPSRLAAVAAGNLEQVQRELARQMRLAEQAMAVAAEAQAEAAVCRQEQAKLAERQAAFEKEVRERMAAAQQAAASAELKAEAALQAAASAELKAEAALQAAAAAELKAEAALQAAVAAQLKVEAALQAAGVAEVNTAAAAQEAVAQVRRDARAAHEELVRTVKGLELQARALPTPQQQKRLFVDALKYGRVGQAAPIASRVDQGLGLDEPGYQQVLEAAGHAAALQQLNAGAGAAAPRVVVLAGGAAATAPSLIEQHLIAAGRQGVIVVLPEAHQEQKKRRTSSLPDEVRNDGNSFAGRVNFLPSAAPLPLVGKRTTSWRRLRDGQQTHTVAAHEVRRVVPHPALAAAVPVSAVDVAADGSTTVQTAAPHPFSGAKQLASIAGQGAGALAGHHPVTASDRRKSQTQFRIKLPKQEAAAVQSMQQAAAAGGVSVSELHILDDSLTLYHFMVAPEGAAAAAAAAAAAGGEAAAAAAGEAVAAAPGPVADLLLPQLAQGPAAAGPPLQPVSNLFPAMPLFDQDVFGGGLGGIPMEADAAAGMDPALAGQLPWELGEPPLAAGGQPAQQQQQRQQQQQQQQPEAGAGGLGPQGPPGGGREAGPAAGHAQSEGHFRMLTVGGEQPVAGGPQFPGKALVVQGRAAITGPLEVQGVEVVSDERAKEDIREFGLDQGRRLADVAADITCFVYNYKGEDVRRLGLVAQQVQQALERHGAGQLGIVRRNEQGQLSLDITALQALSLAAVKDLAGDVQGLRQECAVMSLSLAGALQQAAAAAQTAATAAGGGGGAGSAGAAAPHTLSSSLSQGSLQAASSVSSLAQLLDAGDVDMDSSSSAEDGEAAAEGDAGGMGPAAAEDAGEFAGLSDEAVAQWLQQRLEPSNPHMVKKFQKLAAQLPRAALWQVYQETISQPTELTAQGDRARTLGGQFVKAVGRRASEESVRRKAGTAPPPPEALRRYQQQPVEALMAGRNVIHVAPTGSGKTAVAVAATLCMLQQDHSARIVFLAPSVALAEQQAGVFLAVPAFKDGMFRVACRAGDNSLPPRDWHKTLEDNHVLVLTTQCFLNALNAGEAHCDQLALLVLDECHHAQADHPTACILRAWHKSSQRAQLLGLTASPAGKASLHATFEALAKLQANLAAQWVVVDESDPELQAVLPAVAQEDIVVELAQQDAACAACLGNFVLQAVEHLRPLLPGFEAAVRHLSQEYFAIAAKVASSAAAQDGGQQQQPVAAALLAQLAAAVDQADVLPFAFSAEGGTLGRHPKFRALAEFLRHYGAQQSFHGILFARTREAVRSLTQLLRTVPELEGVQAVMADFRQPGRRLLVSTSAAEEGIDVPRCEFVVRYAATQTGRERVQSAGRARKFGSRFVEIIEATHEELSLIRKSRAEEANMKAAVRALGALGLAG</sequence>
<dbReference type="InterPro" id="IPR027417">
    <property type="entry name" value="P-loop_NTPase"/>
</dbReference>
<keyword evidence="3" id="KW-0175">Coiled coil</keyword>